<dbReference type="AlphaFoldDB" id="B4M5F2"/>
<name>B4M5F2_DROVI</name>
<keyword evidence="4" id="KW-0813">Transport</keyword>
<dbReference type="HOGENOM" id="CLU_080823_0_0_1"/>
<dbReference type="MEROPS" id="I21.001"/>
<dbReference type="GO" id="GO:0030141">
    <property type="term" value="C:secretory granule"/>
    <property type="evidence" value="ECO:0007669"/>
    <property type="project" value="InterPro"/>
</dbReference>
<evidence type="ECO:0000256" key="9">
    <source>
        <dbReference type="SAM" id="SignalP"/>
    </source>
</evidence>
<evidence type="ECO:0000256" key="6">
    <source>
        <dbReference type="ARBA" id="ARBA00022729"/>
    </source>
</evidence>
<dbReference type="InParanoid" id="B4M5F2"/>
<dbReference type="Pfam" id="PF05281">
    <property type="entry name" value="Secretogranin_V"/>
    <property type="match status" value="1"/>
</dbReference>
<dbReference type="OrthoDB" id="9922675at2759"/>
<comment type="subcellular location">
    <subcellularLocation>
        <location evidence="1">Secreted</location>
    </subcellularLocation>
</comment>
<dbReference type="OMA" id="CTCDSEH"/>
<dbReference type="GO" id="GO:0030234">
    <property type="term" value="F:enzyme regulator activity"/>
    <property type="evidence" value="ECO:0007669"/>
    <property type="project" value="TreeGrafter"/>
</dbReference>
<dbReference type="FunCoup" id="B4M5F2">
    <property type="interactions" value="84"/>
</dbReference>
<dbReference type="STRING" id="7244.B4M5F2"/>
<keyword evidence="6 9" id="KW-0732">Signal</keyword>
<evidence type="ECO:0000313" key="11">
    <source>
        <dbReference type="Proteomes" id="UP000008792"/>
    </source>
</evidence>
<evidence type="ECO:0000256" key="3">
    <source>
        <dbReference type="ARBA" id="ARBA00019589"/>
    </source>
</evidence>
<proteinExistence type="inferred from homology"/>
<protein>
    <recommendedName>
        <fullName evidence="3">Neuroendocrine protein 7B2</fullName>
    </recommendedName>
</protein>
<reference evidence="10 11" key="1">
    <citation type="journal article" date="2007" name="Nature">
        <title>Evolution of genes and genomes on the Drosophila phylogeny.</title>
        <authorList>
            <consortium name="Drosophila 12 Genomes Consortium"/>
            <person name="Clark A.G."/>
            <person name="Eisen M.B."/>
            <person name="Smith D.R."/>
            <person name="Bergman C.M."/>
            <person name="Oliver B."/>
            <person name="Markow T.A."/>
            <person name="Kaufman T.C."/>
            <person name="Kellis M."/>
            <person name="Gelbart W."/>
            <person name="Iyer V.N."/>
            <person name="Pollard D.A."/>
            <person name="Sackton T.B."/>
            <person name="Larracuente A.M."/>
            <person name="Singh N.D."/>
            <person name="Abad J.P."/>
            <person name="Abt D.N."/>
            <person name="Adryan B."/>
            <person name="Aguade M."/>
            <person name="Akashi H."/>
            <person name="Anderson W.W."/>
            <person name="Aquadro C.F."/>
            <person name="Ardell D.H."/>
            <person name="Arguello R."/>
            <person name="Artieri C.G."/>
            <person name="Barbash D.A."/>
            <person name="Barker D."/>
            <person name="Barsanti P."/>
            <person name="Batterham P."/>
            <person name="Batzoglou S."/>
            <person name="Begun D."/>
            <person name="Bhutkar A."/>
            <person name="Blanco E."/>
            <person name="Bosak S.A."/>
            <person name="Bradley R.K."/>
            <person name="Brand A.D."/>
            <person name="Brent M.R."/>
            <person name="Brooks A.N."/>
            <person name="Brown R.H."/>
            <person name="Butlin R.K."/>
            <person name="Caggese C."/>
            <person name="Calvi B.R."/>
            <person name="Bernardo de Carvalho A."/>
            <person name="Caspi A."/>
            <person name="Castrezana S."/>
            <person name="Celniker S.E."/>
            <person name="Chang J.L."/>
            <person name="Chapple C."/>
            <person name="Chatterji S."/>
            <person name="Chinwalla A."/>
            <person name="Civetta A."/>
            <person name="Clifton S.W."/>
            <person name="Comeron J.M."/>
            <person name="Costello J.C."/>
            <person name="Coyne J.A."/>
            <person name="Daub J."/>
            <person name="David R.G."/>
            <person name="Delcher A.L."/>
            <person name="Delehaunty K."/>
            <person name="Do C.B."/>
            <person name="Ebling H."/>
            <person name="Edwards K."/>
            <person name="Eickbush T."/>
            <person name="Evans J.D."/>
            <person name="Filipski A."/>
            <person name="Findeiss S."/>
            <person name="Freyhult E."/>
            <person name="Fulton L."/>
            <person name="Fulton R."/>
            <person name="Garcia A.C."/>
            <person name="Gardiner A."/>
            <person name="Garfield D.A."/>
            <person name="Garvin B.E."/>
            <person name="Gibson G."/>
            <person name="Gilbert D."/>
            <person name="Gnerre S."/>
            <person name="Godfrey J."/>
            <person name="Good R."/>
            <person name="Gotea V."/>
            <person name="Gravely B."/>
            <person name="Greenberg A.J."/>
            <person name="Griffiths-Jones S."/>
            <person name="Gross S."/>
            <person name="Guigo R."/>
            <person name="Gustafson E.A."/>
            <person name="Haerty W."/>
            <person name="Hahn M.W."/>
            <person name="Halligan D.L."/>
            <person name="Halpern A.L."/>
            <person name="Halter G.M."/>
            <person name="Han M.V."/>
            <person name="Heger A."/>
            <person name="Hillier L."/>
            <person name="Hinrichs A.S."/>
            <person name="Holmes I."/>
            <person name="Hoskins R.A."/>
            <person name="Hubisz M.J."/>
            <person name="Hultmark D."/>
            <person name="Huntley M.A."/>
            <person name="Jaffe D.B."/>
            <person name="Jagadeeshan S."/>
            <person name="Jeck W.R."/>
            <person name="Johnson J."/>
            <person name="Jones C.D."/>
            <person name="Jordan W.C."/>
            <person name="Karpen G.H."/>
            <person name="Kataoka E."/>
            <person name="Keightley P.D."/>
            <person name="Kheradpour P."/>
            <person name="Kirkness E.F."/>
            <person name="Koerich L.B."/>
            <person name="Kristiansen K."/>
            <person name="Kudrna D."/>
            <person name="Kulathinal R.J."/>
            <person name="Kumar S."/>
            <person name="Kwok R."/>
            <person name="Lander E."/>
            <person name="Langley C.H."/>
            <person name="Lapoint R."/>
            <person name="Lazzaro B.P."/>
            <person name="Lee S.J."/>
            <person name="Levesque L."/>
            <person name="Li R."/>
            <person name="Lin C.F."/>
            <person name="Lin M.F."/>
            <person name="Lindblad-Toh K."/>
            <person name="Llopart A."/>
            <person name="Long M."/>
            <person name="Low L."/>
            <person name="Lozovsky E."/>
            <person name="Lu J."/>
            <person name="Luo M."/>
            <person name="Machado C.A."/>
            <person name="Makalowski W."/>
            <person name="Marzo M."/>
            <person name="Matsuda M."/>
            <person name="Matzkin L."/>
            <person name="McAllister B."/>
            <person name="McBride C.S."/>
            <person name="McKernan B."/>
            <person name="McKernan K."/>
            <person name="Mendez-Lago M."/>
            <person name="Minx P."/>
            <person name="Mollenhauer M.U."/>
            <person name="Montooth K."/>
            <person name="Mount S.M."/>
            <person name="Mu X."/>
            <person name="Myers E."/>
            <person name="Negre B."/>
            <person name="Newfeld S."/>
            <person name="Nielsen R."/>
            <person name="Noor M.A."/>
            <person name="O'Grady P."/>
            <person name="Pachter L."/>
            <person name="Papaceit M."/>
            <person name="Parisi M.J."/>
            <person name="Parisi M."/>
            <person name="Parts L."/>
            <person name="Pedersen J.S."/>
            <person name="Pesole G."/>
            <person name="Phillippy A.M."/>
            <person name="Ponting C.P."/>
            <person name="Pop M."/>
            <person name="Porcelli D."/>
            <person name="Powell J.R."/>
            <person name="Prohaska S."/>
            <person name="Pruitt K."/>
            <person name="Puig M."/>
            <person name="Quesneville H."/>
            <person name="Ram K.R."/>
            <person name="Rand D."/>
            <person name="Rasmussen M.D."/>
            <person name="Reed L.K."/>
            <person name="Reenan R."/>
            <person name="Reily A."/>
            <person name="Remington K.A."/>
            <person name="Rieger T.T."/>
            <person name="Ritchie M.G."/>
            <person name="Robin C."/>
            <person name="Rogers Y.H."/>
            <person name="Rohde C."/>
            <person name="Rozas J."/>
            <person name="Rubenfield M.J."/>
            <person name="Ruiz A."/>
            <person name="Russo S."/>
            <person name="Salzberg S.L."/>
            <person name="Sanchez-Gracia A."/>
            <person name="Saranga D.J."/>
            <person name="Sato H."/>
            <person name="Schaeffer S.W."/>
            <person name="Schatz M.C."/>
            <person name="Schlenke T."/>
            <person name="Schwartz R."/>
            <person name="Segarra C."/>
            <person name="Singh R.S."/>
            <person name="Sirot L."/>
            <person name="Sirota M."/>
            <person name="Sisneros N.B."/>
            <person name="Smith C.D."/>
            <person name="Smith T.F."/>
            <person name="Spieth J."/>
            <person name="Stage D.E."/>
            <person name="Stark A."/>
            <person name="Stephan W."/>
            <person name="Strausberg R.L."/>
            <person name="Strempel S."/>
            <person name="Sturgill D."/>
            <person name="Sutton G."/>
            <person name="Sutton G.G."/>
            <person name="Tao W."/>
            <person name="Teichmann S."/>
            <person name="Tobari Y.N."/>
            <person name="Tomimura Y."/>
            <person name="Tsolas J.M."/>
            <person name="Valente V.L."/>
            <person name="Venter E."/>
            <person name="Venter J.C."/>
            <person name="Vicario S."/>
            <person name="Vieira F.G."/>
            <person name="Vilella A.J."/>
            <person name="Villasante A."/>
            <person name="Walenz B."/>
            <person name="Wang J."/>
            <person name="Wasserman M."/>
            <person name="Watts T."/>
            <person name="Wilson D."/>
            <person name="Wilson R.K."/>
            <person name="Wing R.A."/>
            <person name="Wolfner M.F."/>
            <person name="Wong A."/>
            <person name="Wong G.K."/>
            <person name="Wu C.I."/>
            <person name="Wu G."/>
            <person name="Yamamoto D."/>
            <person name="Yang H.P."/>
            <person name="Yang S.P."/>
            <person name="Yorke J.A."/>
            <person name="Yoshida K."/>
            <person name="Zdobnov E."/>
            <person name="Zhang P."/>
            <person name="Zhang Y."/>
            <person name="Zimin A.V."/>
            <person name="Baldwin J."/>
            <person name="Abdouelleil A."/>
            <person name="Abdulkadir J."/>
            <person name="Abebe A."/>
            <person name="Abera B."/>
            <person name="Abreu J."/>
            <person name="Acer S.C."/>
            <person name="Aftuck L."/>
            <person name="Alexander A."/>
            <person name="An P."/>
            <person name="Anderson E."/>
            <person name="Anderson S."/>
            <person name="Arachi H."/>
            <person name="Azer M."/>
            <person name="Bachantsang P."/>
            <person name="Barry A."/>
            <person name="Bayul T."/>
            <person name="Berlin A."/>
            <person name="Bessette D."/>
            <person name="Bloom T."/>
            <person name="Blye J."/>
            <person name="Boguslavskiy L."/>
            <person name="Bonnet C."/>
            <person name="Boukhgalter B."/>
            <person name="Bourzgui I."/>
            <person name="Brown A."/>
            <person name="Cahill P."/>
            <person name="Channer S."/>
            <person name="Cheshatsang Y."/>
            <person name="Chuda L."/>
            <person name="Citroen M."/>
            <person name="Collymore A."/>
            <person name="Cooke P."/>
            <person name="Costello M."/>
            <person name="D'Aco K."/>
            <person name="Daza R."/>
            <person name="De Haan G."/>
            <person name="DeGray S."/>
            <person name="DeMaso C."/>
            <person name="Dhargay N."/>
            <person name="Dooley K."/>
            <person name="Dooley E."/>
            <person name="Doricent M."/>
            <person name="Dorje P."/>
            <person name="Dorjee K."/>
            <person name="Dupes A."/>
            <person name="Elong R."/>
            <person name="Falk J."/>
            <person name="Farina A."/>
            <person name="Faro S."/>
            <person name="Ferguson D."/>
            <person name="Fisher S."/>
            <person name="Foley C.D."/>
            <person name="Franke A."/>
            <person name="Friedrich D."/>
            <person name="Gadbois L."/>
            <person name="Gearin G."/>
            <person name="Gearin C.R."/>
            <person name="Giannoukos G."/>
            <person name="Goode T."/>
            <person name="Graham J."/>
            <person name="Grandbois E."/>
            <person name="Grewal S."/>
            <person name="Gyaltsen K."/>
            <person name="Hafez N."/>
            <person name="Hagos B."/>
            <person name="Hall J."/>
            <person name="Henson C."/>
            <person name="Hollinger A."/>
            <person name="Honan T."/>
            <person name="Huard M.D."/>
            <person name="Hughes L."/>
            <person name="Hurhula B."/>
            <person name="Husby M.E."/>
            <person name="Kamat A."/>
            <person name="Kanga B."/>
            <person name="Kashin S."/>
            <person name="Khazanovich D."/>
            <person name="Kisner P."/>
            <person name="Lance K."/>
            <person name="Lara M."/>
            <person name="Lee W."/>
            <person name="Lennon N."/>
            <person name="Letendre F."/>
            <person name="LeVine R."/>
            <person name="Lipovsky A."/>
            <person name="Liu X."/>
            <person name="Liu J."/>
            <person name="Liu S."/>
            <person name="Lokyitsang T."/>
            <person name="Lokyitsang Y."/>
            <person name="Lubonja R."/>
            <person name="Lui A."/>
            <person name="MacDonald P."/>
            <person name="Magnisalis V."/>
            <person name="Maru K."/>
            <person name="Matthews C."/>
            <person name="McCusker W."/>
            <person name="McDonough S."/>
            <person name="Mehta T."/>
            <person name="Meldrim J."/>
            <person name="Meneus L."/>
            <person name="Mihai O."/>
            <person name="Mihalev A."/>
            <person name="Mihova T."/>
            <person name="Mittelman R."/>
            <person name="Mlenga V."/>
            <person name="Montmayeur A."/>
            <person name="Mulrain L."/>
            <person name="Navidi A."/>
            <person name="Naylor J."/>
            <person name="Negash T."/>
            <person name="Nguyen T."/>
            <person name="Nguyen N."/>
            <person name="Nicol R."/>
            <person name="Norbu C."/>
            <person name="Norbu N."/>
            <person name="Novod N."/>
            <person name="O'Neill B."/>
            <person name="Osman S."/>
            <person name="Markiewicz E."/>
            <person name="Oyono O.L."/>
            <person name="Patti C."/>
            <person name="Phunkhang P."/>
            <person name="Pierre F."/>
            <person name="Priest M."/>
            <person name="Raghuraman S."/>
            <person name="Rege F."/>
            <person name="Reyes R."/>
            <person name="Rise C."/>
            <person name="Rogov P."/>
            <person name="Ross K."/>
            <person name="Ryan E."/>
            <person name="Settipalli S."/>
            <person name="Shea T."/>
            <person name="Sherpa N."/>
            <person name="Shi L."/>
            <person name="Shih D."/>
            <person name="Sparrow T."/>
            <person name="Spaulding J."/>
            <person name="Stalker J."/>
            <person name="Stange-Thomann N."/>
            <person name="Stavropoulos S."/>
            <person name="Stone C."/>
            <person name="Strader C."/>
            <person name="Tesfaye S."/>
            <person name="Thomson T."/>
            <person name="Thoulutsang Y."/>
            <person name="Thoulutsang D."/>
            <person name="Topham K."/>
            <person name="Topping I."/>
            <person name="Tsamla T."/>
            <person name="Vassiliev H."/>
            <person name="Vo A."/>
            <person name="Wangchuk T."/>
            <person name="Wangdi T."/>
            <person name="Weiand M."/>
            <person name="Wilkinson J."/>
            <person name="Wilson A."/>
            <person name="Yadav S."/>
            <person name="Young G."/>
            <person name="Yu Q."/>
            <person name="Zembek L."/>
            <person name="Zhong D."/>
            <person name="Zimmer A."/>
            <person name="Zwirko Z."/>
            <person name="Jaffe D.B."/>
            <person name="Alvarez P."/>
            <person name="Brockman W."/>
            <person name="Butler J."/>
            <person name="Chin C."/>
            <person name="Gnerre S."/>
            <person name="Grabherr M."/>
            <person name="Kleber M."/>
            <person name="Mauceli E."/>
            <person name="MacCallum I."/>
        </authorList>
    </citation>
    <scope>NUCLEOTIDE SEQUENCE [LARGE SCALE GENOMIC DNA]</scope>
    <source>
        <strain evidence="11">Tucson 15010-1051.87</strain>
    </source>
</reference>
<keyword evidence="5" id="KW-0964">Secreted</keyword>
<dbReference type="GO" id="GO:0005576">
    <property type="term" value="C:extracellular region"/>
    <property type="evidence" value="ECO:0007669"/>
    <property type="project" value="UniProtKB-SubCell"/>
</dbReference>
<comment type="similarity">
    <text evidence="2">Belongs to the 7B2 family.</text>
</comment>
<dbReference type="eggNOG" id="KOG4187">
    <property type="taxonomic scope" value="Eukaryota"/>
</dbReference>
<dbReference type="PhylomeDB" id="B4M5F2"/>
<evidence type="ECO:0000256" key="8">
    <source>
        <dbReference type="ARBA" id="ARBA00023186"/>
    </source>
</evidence>
<evidence type="ECO:0000313" key="10">
    <source>
        <dbReference type="EMBL" id="EDW59863.1"/>
    </source>
</evidence>
<dbReference type="GO" id="GO:0007218">
    <property type="term" value="P:neuropeptide signaling pathway"/>
    <property type="evidence" value="ECO:0007669"/>
    <property type="project" value="InterPro"/>
</dbReference>
<keyword evidence="8" id="KW-0143">Chaperone</keyword>
<dbReference type="Proteomes" id="UP000008792">
    <property type="component" value="Unassembled WGS sequence"/>
</dbReference>
<dbReference type="InterPro" id="IPR007945">
    <property type="entry name" value="Secretogranin_V"/>
</dbReference>
<feature type="chain" id="PRO_5002814616" description="Neuroendocrine protein 7B2" evidence="9">
    <location>
        <begin position="31"/>
        <end position="279"/>
    </location>
</feature>
<evidence type="ECO:0000256" key="7">
    <source>
        <dbReference type="ARBA" id="ARBA00023157"/>
    </source>
</evidence>
<gene>
    <name evidence="10" type="primary">Dvir\GJ11108</name>
    <name evidence="10" type="ORF">Dvir_GJ11108</name>
</gene>
<keyword evidence="7" id="KW-1015">Disulfide bond</keyword>
<dbReference type="GO" id="GO:0046883">
    <property type="term" value="P:regulation of hormone secretion"/>
    <property type="evidence" value="ECO:0007669"/>
    <property type="project" value="TreeGrafter"/>
</dbReference>
<dbReference type="PANTHER" id="PTHR12738">
    <property type="entry name" value="NEUROENDOCRINE PROTEIN 7B2"/>
    <property type="match status" value="1"/>
</dbReference>
<sequence>MRNMLSQSKVFGTMLGCFILLVCSASQVRAFDSKDSIFADVLLTDLLNRMDNDMQVGYYDVDNEGDLAAVAAAAAKDNVDLVSRSEYARLCNGGSDCLLQSNNAHPSLRDQEFLQHSSLWGHQYVSGGMGEVPNRYNTIVKTDASLPAYCNPPNPCPEGYDTEQQAGNCISDFDNTAIYSREFQAAQECTCDSEHMFDCADQENAAGVGPGNSDLNSAVEKFLLHQFGNENVLDNANVVAKKAGHMPALRMDSIPNPFLQVAPGDRLPIAAKKGNMLFN</sequence>
<dbReference type="PANTHER" id="PTHR12738:SF0">
    <property type="entry name" value="NEUROENDOCRINE PROTEIN 7B2"/>
    <property type="match status" value="1"/>
</dbReference>
<evidence type="ECO:0000256" key="2">
    <source>
        <dbReference type="ARBA" id="ARBA00006348"/>
    </source>
</evidence>
<evidence type="ECO:0000256" key="5">
    <source>
        <dbReference type="ARBA" id="ARBA00022525"/>
    </source>
</evidence>
<evidence type="ECO:0000256" key="1">
    <source>
        <dbReference type="ARBA" id="ARBA00004613"/>
    </source>
</evidence>
<feature type="signal peptide" evidence="9">
    <location>
        <begin position="1"/>
        <end position="30"/>
    </location>
</feature>
<organism evidence="10 11">
    <name type="scientific">Drosophila virilis</name>
    <name type="common">Fruit fly</name>
    <dbReference type="NCBI Taxonomy" id="7244"/>
    <lineage>
        <taxon>Eukaryota</taxon>
        <taxon>Metazoa</taxon>
        <taxon>Ecdysozoa</taxon>
        <taxon>Arthropoda</taxon>
        <taxon>Hexapoda</taxon>
        <taxon>Insecta</taxon>
        <taxon>Pterygota</taxon>
        <taxon>Neoptera</taxon>
        <taxon>Endopterygota</taxon>
        <taxon>Diptera</taxon>
        <taxon>Brachycera</taxon>
        <taxon>Muscomorpha</taxon>
        <taxon>Ephydroidea</taxon>
        <taxon>Drosophilidae</taxon>
        <taxon>Drosophila</taxon>
    </lineage>
</organism>
<accession>B4M5F2</accession>
<keyword evidence="11" id="KW-1185">Reference proteome</keyword>
<dbReference type="KEGG" id="dvi:6632900"/>
<dbReference type="EMBL" id="CH940652">
    <property type="protein sequence ID" value="EDW59863.1"/>
    <property type="molecule type" value="Genomic_DNA"/>
</dbReference>
<evidence type="ECO:0000256" key="4">
    <source>
        <dbReference type="ARBA" id="ARBA00022448"/>
    </source>
</evidence>